<dbReference type="Proteomes" id="UP000538566">
    <property type="component" value="Unassembled WGS sequence"/>
</dbReference>
<dbReference type="EMBL" id="JACHOA010000013">
    <property type="protein sequence ID" value="MBB4615819.1"/>
    <property type="molecule type" value="Genomic_DNA"/>
</dbReference>
<gene>
    <name evidence="1" type="ORF">GGR37_004123</name>
</gene>
<reference evidence="1 2" key="1">
    <citation type="submission" date="2020-08" db="EMBL/GenBank/DDBJ databases">
        <title>Genomic Encyclopedia of Type Strains, Phase IV (KMG-IV): sequencing the most valuable type-strain genomes for metagenomic binning, comparative biology and taxonomic classification.</title>
        <authorList>
            <person name="Goeker M."/>
        </authorList>
    </citation>
    <scope>NUCLEOTIDE SEQUENCE [LARGE SCALE GENOMIC DNA]</scope>
    <source>
        <strain evidence="1 2">DSM 17507</strain>
    </source>
</reference>
<dbReference type="AlphaFoldDB" id="A0A7W7AF03"/>
<accession>A0A7W7AF03</accession>
<evidence type="ECO:0000313" key="1">
    <source>
        <dbReference type="EMBL" id="MBB4615819.1"/>
    </source>
</evidence>
<comment type="caution">
    <text evidence="1">The sequence shown here is derived from an EMBL/GenBank/DDBJ whole genome shotgun (WGS) entry which is preliminary data.</text>
</comment>
<protein>
    <submittedName>
        <fullName evidence="1">Uncharacterized protein</fullName>
    </submittedName>
</protein>
<evidence type="ECO:0000313" key="2">
    <source>
        <dbReference type="Proteomes" id="UP000538566"/>
    </source>
</evidence>
<sequence length="391" mass="43300">MPVEFVPGREAAEDYRRQRQQAEYGRDDSGATVRAGFESYLETGRGRVAEITRLYTLDDADAEALADRMLNEVTTDKLSPLDEPFGHRIISNLAERVRKICEKGSIPIREGVVIGVSPIDGLHAYQSEVPATDASIIDFSMQFVMFCNQFAILLSRTLPHEVSDQGANVNCDPDVIARVLDEDRELLLNWRLFATSFVIRGHAMDLPRLPVDGERISTRVQILFAMEMFAVAHEYGHHVLMHGVTDSSASKGDGLQMEHDADGFARMVSMAFGTDPESYNGFATSGAGAVLMLGAIDLVRRASHVLSTGNTEFPPRTTHPDLEARISHIATFDSYAPEEMWAQFGAMRTDLYGVVEAIWAALLPVFLGLHRDTEVRPPEPKQGAADWMSLM</sequence>
<organism evidence="1 2">
    <name type="scientific">Novosphingobium taihuense</name>
    <dbReference type="NCBI Taxonomy" id="260085"/>
    <lineage>
        <taxon>Bacteria</taxon>
        <taxon>Pseudomonadati</taxon>
        <taxon>Pseudomonadota</taxon>
        <taxon>Alphaproteobacteria</taxon>
        <taxon>Sphingomonadales</taxon>
        <taxon>Sphingomonadaceae</taxon>
        <taxon>Novosphingobium</taxon>
    </lineage>
</organism>
<keyword evidence="2" id="KW-1185">Reference proteome</keyword>
<proteinExistence type="predicted"/>
<dbReference type="RefSeq" id="WP_144908046.1">
    <property type="nucleotide sequence ID" value="NZ_JACHOA010000013.1"/>
</dbReference>
<name>A0A7W7AF03_9SPHN</name>
<dbReference type="OrthoDB" id="7593190at2"/>